<dbReference type="RefSeq" id="WP_018433747.1">
    <property type="nucleotide sequence ID" value="NZ_JACHDD010000008.1"/>
</dbReference>
<dbReference type="OrthoDB" id="9034987at2"/>
<proteinExistence type="predicted"/>
<evidence type="ECO:0008006" key="3">
    <source>
        <dbReference type="Google" id="ProtNLM"/>
    </source>
</evidence>
<reference evidence="1 2" key="1">
    <citation type="submission" date="2020-08" db="EMBL/GenBank/DDBJ databases">
        <title>Genomic Encyclopedia of Type Strains, Phase IV (KMG-V): Genome sequencing to study the core and pangenomes of soil and plant-associated prokaryotes.</title>
        <authorList>
            <person name="Whitman W."/>
        </authorList>
    </citation>
    <scope>NUCLEOTIDE SEQUENCE [LARGE SCALE GENOMIC DNA]</scope>
    <source>
        <strain evidence="1 2">JPY158</strain>
    </source>
</reference>
<keyword evidence="2" id="KW-1185">Reference proteome</keyword>
<name>A0A6I1PSG3_PARAM</name>
<evidence type="ECO:0000313" key="1">
    <source>
        <dbReference type="EMBL" id="MBB5427006.1"/>
    </source>
</evidence>
<organism evidence="1 2">
    <name type="scientific">Paraburkholderia atlantica</name>
    <dbReference type="NCBI Taxonomy" id="2654982"/>
    <lineage>
        <taxon>Bacteria</taxon>
        <taxon>Pseudomonadati</taxon>
        <taxon>Pseudomonadota</taxon>
        <taxon>Betaproteobacteria</taxon>
        <taxon>Burkholderiales</taxon>
        <taxon>Burkholderiaceae</taxon>
        <taxon>Paraburkholderia</taxon>
    </lineage>
</organism>
<comment type="caution">
    <text evidence="1">The sequence shown here is derived from an EMBL/GenBank/DDBJ whole genome shotgun (WGS) entry which is preliminary data.</text>
</comment>
<gene>
    <name evidence="1" type="ORF">HDG40_005185</name>
</gene>
<sequence>MLSPHEFAVLMLVKASPESTDIEREEFNALLERRLVALESTPSGAHRPRVTNHGESLLQTLMRKR</sequence>
<evidence type="ECO:0000313" key="2">
    <source>
        <dbReference type="Proteomes" id="UP000592780"/>
    </source>
</evidence>
<dbReference type="Proteomes" id="UP000592780">
    <property type="component" value="Unassembled WGS sequence"/>
</dbReference>
<dbReference type="AlphaFoldDB" id="A0A6I1PSG3"/>
<accession>A0A6I1PSG3</accession>
<dbReference type="EMBL" id="JACHDD010000008">
    <property type="protein sequence ID" value="MBB5427006.1"/>
    <property type="molecule type" value="Genomic_DNA"/>
</dbReference>
<protein>
    <recommendedName>
        <fullName evidence="3">Preprotein translocase subunit SecA</fullName>
    </recommendedName>
</protein>